<dbReference type="InterPro" id="IPR013968">
    <property type="entry name" value="PKS_KR"/>
</dbReference>
<feature type="compositionally biased region" description="Basic and acidic residues" evidence="4">
    <location>
        <begin position="401"/>
        <end position="412"/>
    </location>
</feature>
<dbReference type="Proteomes" id="UP001148312">
    <property type="component" value="Unassembled WGS sequence"/>
</dbReference>
<evidence type="ECO:0000256" key="2">
    <source>
        <dbReference type="ARBA" id="ARBA00022553"/>
    </source>
</evidence>
<dbReference type="Gene3D" id="3.40.50.720">
    <property type="entry name" value="NAD(P)-binding Rossmann-like Domain"/>
    <property type="match status" value="1"/>
</dbReference>
<evidence type="ECO:0000256" key="3">
    <source>
        <dbReference type="ARBA" id="ARBA00022679"/>
    </source>
</evidence>
<feature type="compositionally biased region" description="Polar residues" evidence="4">
    <location>
        <begin position="380"/>
        <end position="399"/>
    </location>
</feature>
<keyword evidence="7" id="KW-1185">Reference proteome</keyword>
<dbReference type="RefSeq" id="XP_056790138.1">
    <property type="nucleotide sequence ID" value="XM_056934944.1"/>
</dbReference>
<keyword evidence="3" id="KW-0808">Transferase</keyword>
<proteinExistence type="predicted"/>
<organism evidence="6 7">
    <name type="scientific">Penicillium diatomitis</name>
    <dbReference type="NCBI Taxonomy" id="2819901"/>
    <lineage>
        <taxon>Eukaryota</taxon>
        <taxon>Fungi</taxon>
        <taxon>Dikarya</taxon>
        <taxon>Ascomycota</taxon>
        <taxon>Pezizomycotina</taxon>
        <taxon>Eurotiomycetes</taxon>
        <taxon>Eurotiomycetidae</taxon>
        <taxon>Eurotiales</taxon>
        <taxon>Aspergillaceae</taxon>
        <taxon>Penicillium</taxon>
    </lineage>
</organism>
<dbReference type="GO" id="GO:0004312">
    <property type="term" value="F:fatty acid synthase activity"/>
    <property type="evidence" value="ECO:0007669"/>
    <property type="project" value="TreeGrafter"/>
</dbReference>
<feature type="domain" description="Ketoreductase" evidence="5">
    <location>
        <begin position="31"/>
        <end position="194"/>
    </location>
</feature>
<dbReference type="InterPro" id="IPR050091">
    <property type="entry name" value="PKS_NRPS_Biosynth_Enz"/>
</dbReference>
<reference evidence="6" key="1">
    <citation type="submission" date="2022-12" db="EMBL/GenBank/DDBJ databases">
        <authorList>
            <person name="Petersen C."/>
        </authorList>
    </citation>
    <scope>NUCLEOTIDE SEQUENCE</scope>
    <source>
        <strain evidence="6">IBT 30728</strain>
    </source>
</reference>
<dbReference type="AlphaFoldDB" id="A0A9X0BUN2"/>
<comment type="caution">
    <text evidence="6">The sequence shown here is derived from an EMBL/GenBank/DDBJ whole genome shotgun (WGS) entry which is preliminary data.</text>
</comment>
<dbReference type="PANTHER" id="PTHR43775">
    <property type="entry name" value="FATTY ACID SYNTHASE"/>
    <property type="match status" value="1"/>
</dbReference>
<gene>
    <name evidence="6" type="ORF">N7539_005342</name>
</gene>
<reference evidence="6" key="2">
    <citation type="journal article" date="2023" name="IMA Fungus">
        <title>Comparative genomic study of the Penicillium genus elucidates a diverse pangenome and 15 lateral gene transfer events.</title>
        <authorList>
            <person name="Petersen C."/>
            <person name="Sorensen T."/>
            <person name="Nielsen M.R."/>
            <person name="Sondergaard T.E."/>
            <person name="Sorensen J.L."/>
            <person name="Fitzpatrick D.A."/>
            <person name="Frisvad J.C."/>
            <person name="Nielsen K.L."/>
        </authorList>
    </citation>
    <scope>NUCLEOTIDE SEQUENCE</scope>
    <source>
        <strain evidence="6">IBT 30728</strain>
    </source>
</reference>
<keyword evidence="1" id="KW-0596">Phosphopantetheine</keyword>
<dbReference type="PANTHER" id="PTHR43775:SF20">
    <property type="entry name" value="HYBRID PKS-NRPS SYNTHETASE APDA"/>
    <property type="match status" value="1"/>
</dbReference>
<keyword evidence="2" id="KW-0597">Phosphoprotein</keyword>
<evidence type="ECO:0000256" key="1">
    <source>
        <dbReference type="ARBA" id="ARBA00022450"/>
    </source>
</evidence>
<dbReference type="SUPFAM" id="SSF51735">
    <property type="entry name" value="NAD(P)-binding Rossmann-fold domains"/>
    <property type="match status" value="1"/>
</dbReference>
<feature type="region of interest" description="Disordered" evidence="4">
    <location>
        <begin position="374"/>
        <end position="416"/>
    </location>
</feature>
<evidence type="ECO:0000259" key="5">
    <source>
        <dbReference type="SMART" id="SM00822"/>
    </source>
</evidence>
<dbReference type="GO" id="GO:0044550">
    <property type="term" value="P:secondary metabolite biosynthetic process"/>
    <property type="evidence" value="ECO:0007669"/>
    <property type="project" value="TreeGrafter"/>
</dbReference>
<evidence type="ECO:0000313" key="7">
    <source>
        <dbReference type="Proteomes" id="UP001148312"/>
    </source>
</evidence>
<evidence type="ECO:0000256" key="4">
    <source>
        <dbReference type="SAM" id="MobiDB-lite"/>
    </source>
</evidence>
<dbReference type="EMBL" id="JAPWDQ010000005">
    <property type="protein sequence ID" value="KAJ5485354.1"/>
    <property type="molecule type" value="Genomic_DNA"/>
</dbReference>
<name>A0A9X0BUN2_9EURO</name>
<dbReference type="SMART" id="SM00822">
    <property type="entry name" value="PKS_KR"/>
    <property type="match status" value="1"/>
</dbReference>
<protein>
    <submittedName>
        <fullName evidence="6">Type I iterative polyketide synthase</fullName>
    </submittedName>
</protein>
<dbReference type="GeneID" id="81625193"/>
<sequence length="485" mass="52982">MAMIVYWLEDEYVPVSVQQISQRDDLFRPDRTYWLAGLAGDTGRSLADFMIAHQALNIVLSSRRPVVDEAWVLSQKAKGATVRYFEGDVTCFSSMKKIHDTIKESMPPIGGVANGAMVLRDSSFMNMSFEDFQTVLRPKVQCTINLDRLFSDRSQPLDWFIGFSSIAATVGLIDRRRQQGLAGSVIDITRLVGLGFIERESRGWGLTKEHQERLTTRSGTIAMSENDLHQLFAEAILSGRPALGLNPEIITGLAPITVEQSKDAYWKTNMRLSLLIKDAGQGNAQGSERSEVIPSRKLLEGAKSLQDAVKVLWNSFKKKLQALKFLSDSDGIYDSTPLVYMGVDIMKILGGASIADLVEIVASKLPDELLNRLDPEGKQRTGNAGLSEATVSSLVSPTEPTVDHVENDHHLASPDGVNGIVGTNGVKYENGDDAENSGLKGINEIKGAHIAGAGTNGATNIVEKDSEYATKDTNSSIIIREQEVV</sequence>
<evidence type="ECO:0000313" key="6">
    <source>
        <dbReference type="EMBL" id="KAJ5485354.1"/>
    </source>
</evidence>
<accession>A0A9X0BUN2</accession>
<dbReference type="InterPro" id="IPR036291">
    <property type="entry name" value="NAD(P)-bd_dom_sf"/>
</dbReference>
<dbReference type="Pfam" id="PF08659">
    <property type="entry name" value="KR"/>
    <property type="match status" value="1"/>
</dbReference>
<dbReference type="GO" id="GO:0006633">
    <property type="term" value="P:fatty acid biosynthetic process"/>
    <property type="evidence" value="ECO:0007669"/>
    <property type="project" value="TreeGrafter"/>
</dbReference>
<dbReference type="InterPro" id="IPR057326">
    <property type="entry name" value="KR_dom"/>
</dbReference>